<reference evidence="2 3" key="1">
    <citation type="submission" date="2024-03" db="EMBL/GenBank/DDBJ databases">
        <authorList>
            <person name="Martinez-Hernandez J."/>
        </authorList>
    </citation>
    <scope>NUCLEOTIDE SEQUENCE [LARGE SCALE GENOMIC DNA]</scope>
</reference>
<gene>
    <name evidence="2" type="ORF">LLUT_LOCUS31791</name>
</gene>
<accession>A0AAV1Y9T4</accession>
<keyword evidence="3" id="KW-1185">Reference proteome</keyword>
<keyword evidence="1" id="KW-0732">Signal</keyword>
<dbReference type="Proteomes" id="UP001497480">
    <property type="component" value="Unassembled WGS sequence"/>
</dbReference>
<evidence type="ECO:0000313" key="2">
    <source>
        <dbReference type="EMBL" id="CAL0330731.1"/>
    </source>
</evidence>
<protein>
    <submittedName>
        <fullName evidence="2">Uncharacterized protein</fullName>
    </submittedName>
</protein>
<evidence type="ECO:0000313" key="3">
    <source>
        <dbReference type="Proteomes" id="UP001497480"/>
    </source>
</evidence>
<feature type="signal peptide" evidence="1">
    <location>
        <begin position="1"/>
        <end position="29"/>
    </location>
</feature>
<evidence type="ECO:0000256" key="1">
    <source>
        <dbReference type="SAM" id="SignalP"/>
    </source>
</evidence>
<organism evidence="2 3">
    <name type="scientific">Lupinus luteus</name>
    <name type="common">European yellow lupine</name>
    <dbReference type="NCBI Taxonomy" id="3873"/>
    <lineage>
        <taxon>Eukaryota</taxon>
        <taxon>Viridiplantae</taxon>
        <taxon>Streptophyta</taxon>
        <taxon>Embryophyta</taxon>
        <taxon>Tracheophyta</taxon>
        <taxon>Spermatophyta</taxon>
        <taxon>Magnoliopsida</taxon>
        <taxon>eudicotyledons</taxon>
        <taxon>Gunneridae</taxon>
        <taxon>Pentapetalae</taxon>
        <taxon>rosids</taxon>
        <taxon>fabids</taxon>
        <taxon>Fabales</taxon>
        <taxon>Fabaceae</taxon>
        <taxon>Papilionoideae</taxon>
        <taxon>50 kb inversion clade</taxon>
        <taxon>genistoids sensu lato</taxon>
        <taxon>core genistoids</taxon>
        <taxon>Genisteae</taxon>
        <taxon>Lupinus</taxon>
    </lineage>
</organism>
<dbReference type="EMBL" id="CAXHTB010000023">
    <property type="protein sequence ID" value="CAL0330731.1"/>
    <property type="molecule type" value="Genomic_DNA"/>
</dbReference>
<proteinExistence type="predicted"/>
<sequence length="58" mass="6419">MEGTLLKMMMMMMLLFAVISTMFIGMGSAQPSRCRPGQCPRIPECCGISSPNNITKLY</sequence>
<dbReference type="AlphaFoldDB" id="A0AAV1Y9T4"/>
<feature type="chain" id="PRO_5043595288" evidence="1">
    <location>
        <begin position="30"/>
        <end position="58"/>
    </location>
</feature>
<name>A0AAV1Y9T4_LUPLU</name>
<comment type="caution">
    <text evidence="2">The sequence shown here is derived from an EMBL/GenBank/DDBJ whole genome shotgun (WGS) entry which is preliminary data.</text>
</comment>